<keyword evidence="4" id="KW-0408">Iron</keyword>
<dbReference type="Proteomes" id="UP001206983">
    <property type="component" value="Unassembled WGS sequence"/>
</dbReference>
<dbReference type="EMBL" id="JTEO01000002">
    <property type="protein sequence ID" value="MCQ6962250.1"/>
    <property type="molecule type" value="Genomic_DNA"/>
</dbReference>
<keyword evidence="9" id="KW-1185">Reference proteome</keyword>
<evidence type="ECO:0000256" key="2">
    <source>
        <dbReference type="ARBA" id="ARBA00022485"/>
    </source>
</evidence>
<keyword evidence="5" id="KW-0411">Iron-sulfur</keyword>
<name>A0AAE3H959_9EURY</name>
<dbReference type="RefSeq" id="WP_256622031.1">
    <property type="nucleotide sequence ID" value="NZ_JTEO01000002.1"/>
</dbReference>
<accession>A0AAE3H959</accession>
<dbReference type="PANTHER" id="PTHR30389:SF17">
    <property type="entry name" value="L(+)-TARTRATE DEHYDRATASE SUBUNIT ALPHA-RELATED"/>
    <property type="match status" value="1"/>
</dbReference>
<dbReference type="PANTHER" id="PTHR30389">
    <property type="entry name" value="FUMARATE HYDRATASE-RELATED"/>
    <property type="match status" value="1"/>
</dbReference>
<evidence type="ECO:0000313" key="9">
    <source>
        <dbReference type="Proteomes" id="UP001206983"/>
    </source>
</evidence>
<reference evidence="8 9" key="1">
    <citation type="journal article" date="2011" name="Appl. Environ. Microbiol.">
        <title>Methanogenic archaea isolated from Taiwan's Chelungpu fault.</title>
        <authorList>
            <person name="Wu S.Y."/>
            <person name="Lai M.C."/>
        </authorList>
    </citation>
    <scope>NUCLEOTIDE SEQUENCE [LARGE SCALE GENOMIC DNA]</scope>
    <source>
        <strain evidence="8 9">St545Mb</strain>
    </source>
</reference>
<evidence type="ECO:0000259" key="7">
    <source>
        <dbReference type="Pfam" id="PF05681"/>
    </source>
</evidence>
<organism evidence="8 9">
    <name type="scientific">Methanolobus chelungpuianus</name>
    <dbReference type="NCBI Taxonomy" id="502115"/>
    <lineage>
        <taxon>Archaea</taxon>
        <taxon>Methanobacteriati</taxon>
        <taxon>Methanobacteriota</taxon>
        <taxon>Stenosarchaea group</taxon>
        <taxon>Methanomicrobia</taxon>
        <taxon>Methanosarcinales</taxon>
        <taxon>Methanosarcinaceae</taxon>
        <taxon>Methanolobus</taxon>
    </lineage>
</organism>
<dbReference type="GO" id="GO:0046872">
    <property type="term" value="F:metal ion binding"/>
    <property type="evidence" value="ECO:0007669"/>
    <property type="project" value="UniProtKB-KW"/>
</dbReference>
<evidence type="ECO:0000256" key="4">
    <source>
        <dbReference type="ARBA" id="ARBA00023004"/>
    </source>
</evidence>
<evidence type="ECO:0000256" key="3">
    <source>
        <dbReference type="ARBA" id="ARBA00022723"/>
    </source>
</evidence>
<dbReference type="NCBIfam" id="TIGR00722">
    <property type="entry name" value="ttdA_fumA_fumB"/>
    <property type="match status" value="1"/>
</dbReference>
<keyword evidence="2" id="KW-0004">4Fe-4S</keyword>
<evidence type="ECO:0000313" key="8">
    <source>
        <dbReference type="EMBL" id="MCQ6962250.1"/>
    </source>
</evidence>
<dbReference type="GO" id="GO:0051539">
    <property type="term" value="F:4 iron, 4 sulfur cluster binding"/>
    <property type="evidence" value="ECO:0007669"/>
    <property type="project" value="UniProtKB-KW"/>
</dbReference>
<gene>
    <name evidence="8" type="ORF">PV02_03765</name>
</gene>
<keyword evidence="6" id="KW-0456">Lyase</keyword>
<proteinExistence type="inferred from homology"/>
<evidence type="ECO:0000256" key="1">
    <source>
        <dbReference type="ARBA" id="ARBA00008876"/>
    </source>
</evidence>
<dbReference type="GO" id="GO:0016829">
    <property type="term" value="F:lyase activity"/>
    <property type="evidence" value="ECO:0007669"/>
    <property type="project" value="UniProtKB-KW"/>
</dbReference>
<dbReference type="NCBIfam" id="NF004885">
    <property type="entry name" value="PRK06246.1"/>
    <property type="match status" value="1"/>
</dbReference>
<feature type="domain" description="Fe-S hydro-lyase tartrate dehydratase alpha-type catalytic" evidence="7">
    <location>
        <begin position="12"/>
        <end position="273"/>
    </location>
</feature>
<dbReference type="AlphaFoldDB" id="A0AAE3H959"/>
<dbReference type="InterPro" id="IPR051208">
    <property type="entry name" value="Class-I_Fumarase/Tartrate_DH"/>
</dbReference>
<comment type="similarity">
    <text evidence="1">Belongs to the class-I fumarase family.</text>
</comment>
<protein>
    <submittedName>
        <fullName evidence="8">Fumarate hydratase</fullName>
    </submittedName>
</protein>
<evidence type="ECO:0000256" key="5">
    <source>
        <dbReference type="ARBA" id="ARBA00023014"/>
    </source>
</evidence>
<dbReference type="Pfam" id="PF05681">
    <property type="entry name" value="Fumerase"/>
    <property type="match status" value="1"/>
</dbReference>
<dbReference type="InterPro" id="IPR004646">
    <property type="entry name" value="Fe-S_hydro-lyase_TtdA-typ_cat"/>
</dbReference>
<comment type="caution">
    <text evidence="8">The sequence shown here is derived from an EMBL/GenBank/DDBJ whole genome shotgun (WGS) entry which is preliminary data.</text>
</comment>
<evidence type="ECO:0000256" key="6">
    <source>
        <dbReference type="ARBA" id="ARBA00023239"/>
    </source>
</evidence>
<keyword evidence="3" id="KW-0479">Metal-binding</keyword>
<sequence length="279" mass="29689">MAADISYDTVVNSVVEILKKAQTGLPQDVTDALKRAASQESSDIAREQIGAILKNIDIASRKQVPVCQDTGILIFFVEIGREVKLDFDLEAAIIEGAQIATKTIPLRPNAVDPLTRHNTGTNTGNGIPDIKYEFVEGNMIRITAAPKGAGSENMSAIRMFNPTEADRIREFVLETILKAGGKPCPPIIVGIGIGGSFDKAARLSKLALLEDTDKMDDFEKSLLEDINALGIGPMGLGGDTTALAVHIKKACCHTASLPVAVNIQCWANRHASVTLGGGE</sequence>